<gene>
    <name evidence="2" type="ORF">FRIFI_1552</name>
</gene>
<dbReference type="KEGG" id="rhom:FRIFI_1552"/>
<dbReference type="Proteomes" id="UP000245695">
    <property type="component" value="Chromosome 1"/>
</dbReference>
<keyword evidence="1" id="KW-1133">Transmembrane helix</keyword>
<organism evidence="2 3">
    <name type="scientific">Romboutsia hominis</name>
    <dbReference type="NCBI Taxonomy" id="1507512"/>
    <lineage>
        <taxon>Bacteria</taxon>
        <taxon>Bacillati</taxon>
        <taxon>Bacillota</taxon>
        <taxon>Clostridia</taxon>
        <taxon>Peptostreptococcales</taxon>
        <taxon>Peptostreptococcaceae</taxon>
        <taxon>Romboutsia</taxon>
    </lineage>
</organism>
<keyword evidence="3" id="KW-1185">Reference proteome</keyword>
<dbReference type="EMBL" id="LN650648">
    <property type="protein sequence ID" value="CEI73086.1"/>
    <property type="molecule type" value="Genomic_DNA"/>
</dbReference>
<accession>A0A2P2BRV4</accession>
<feature type="transmembrane region" description="Helical" evidence="1">
    <location>
        <begin position="123"/>
        <end position="146"/>
    </location>
</feature>
<evidence type="ECO:0000313" key="2">
    <source>
        <dbReference type="EMBL" id="CEI73086.1"/>
    </source>
</evidence>
<proteinExistence type="predicted"/>
<dbReference type="InterPro" id="IPR021529">
    <property type="entry name" value="DUF2798"/>
</dbReference>
<sequence>MPTTKLQKIFFAFFTVMITVPLFVIYNLAIEIGGMSNQVFIKSLKIIPVEFVFAIILEILIVGPLSEKIAFSIVNPREEKPYIITTVMICSTIVLMCPMMSFVAAFLFHGITVEFIAQWMQNMVINFPFAFFTQLFFIQPLVRFIFRGAFKNQLNKETQYNISETIQNY</sequence>
<dbReference type="RefSeq" id="WP_166505525.1">
    <property type="nucleotide sequence ID" value="NZ_JAKNTL010000007.1"/>
</dbReference>
<dbReference type="AlphaFoldDB" id="A0A2P2BRV4"/>
<keyword evidence="1" id="KW-0812">Transmembrane</keyword>
<dbReference type="Pfam" id="PF11391">
    <property type="entry name" value="DUF2798"/>
    <property type="match status" value="2"/>
</dbReference>
<evidence type="ECO:0000313" key="3">
    <source>
        <dbReference type="Proteomes" id="UP000245695"/>
    </source>
</evidence>
<feature type="transmembrane region" description="Helical" evidence="1">
    <location>
        <begin position="86"/>
        <end position="111"/>
    </location>
</feature>
<name>A0A2P2BRV4_9FIRM</name>
<feature type="transmembrane region" description="Helical" evidence="1">
    <location>
        <begin position="46"/>
        <end position="65"/>
    </location>
</feature>
<reference evidence="2 3" key="1">
    <citation type="submission" date="2014-09" db="EMBL/GenBank/DDBJ databases">
        <authorList>
            <person name="Hornung B.V."/>
        </authorList>
    </citation>
    <scope>NUCLEOTIDE SEQUENCE [LARGE SCALE GENOMIC DNA]</scope>
    <source>
        <strain evidence="2 3">FRIFI</strain>
    </source>
</reference>
<feature type="transmembrane region" description="Helical" evidence="1">
    <location>
        <begin position="9"/>
        <end position="26"/>
    </location>
</feature>
<protein>
    <recommendedName>
        <fullName evidence="4">DUF2798 domain-containing protein</fullName>
    </recommendedName>
</protein>
<keyword evidence="1" id="KW-0472">Membrane</keyword>
<evidence type="ECO:0008006" key="4">
    <source>
        <dbReference type="Google" id="ProtNLM"/>
    </source>
</evidence>
<evidence type="ECO:0000256" key="1">
    <source>
        <dbReference type="SAM" id="Phobius"/>
    </source>
</evidence>